<evidence type="ECO:0000313" key="5">
    <source>
        <dbReference type="Proteomes" id="UP000288805"/>
    </source>
</evidence>
<protein>
    <submittedName>
        <fullName evidence="4">Salutaridine reductase</fullName>
    </submittedName>
</protein>
<comment type="similarity">
    <text evidence="1">Belongs to the short-chain dehydrogenases/reductases (SDR) family.</text>
</comment>
<evidence type="ECO:0000313" key="4">
    <source>
        <dbReference type="EMBL" id="RVX20372.1"/>
    </source>
</evidence>
<dbReference type="InterPro" id="IPR036291">
    <property type="entry name" value="NAD(P)-bd_dom_sf"/>
</dbReference>
<keyword evidence="3" id="KW-0560">Oxidoreductase</keyword>
<proteinExistence type="inferred from homology"/>
<evidence type="ECO:0000256" key="2">
    <source>
        <dbReference type="ARBA" id="ARBA00022857"/>
    </source>
</evidence>
<name>A0A438KGN3_VITVI</name>
<dbReference type="PANTHER" id="PTHR43490">
    <property type="entry name" value="(+)-NEOMENTHOL DEHYDROGENASE"/>
    <property type="match status" value="1"/>
</dbReference>
<dbReference type="AlphaFoldDB" id="A0A438KGN3"/>
<dbReference type="Gene3D" id="3.40.50.720">
    <property type="entry name" value="NAD(P)-binding Rossmann-like Domain"/>
    <property type="match status" value="1"/>
</dbReference>
<dbReference type="SUPFAM" id="SSF51735">
    <property type="entry name" value="NAD(P)-binding Rossmann-fold domains"/>
    <property type="match status" value="1"/>
</dbReference>
<dbReference type="EMBL" id="QGNW01000007">
    <property type="protein sequence ID" value="RVX20372.1"/>
    <property type="molecule type" value="Genomic_DNA"/>
</dbReference>
<sequence length="97" mass="10902">MCWRSPFTKVCIKKNLEKCSVEPNIPHLIQKKMASNHLRFSNNEICSCKGIGLEICRQLASNGVMVVLTARDEKRGLEVVAKLHESSLSNVVFISLM</sequence>
<evidence type="ECO:0000256" key="1">
    <source>
        <dbReference type="ARBA" id="ARBA00006484"/>
    </source>
</evidence>
<reference evidence="4 5" key="1">
    <citation type="journal article" date="2018" name="PLoS Genet.">
        <title>Population sequencing reveals clonal diversity and ancestral inbreeding in the grapevine cultivar Chardonnay.</title>
        <authorList>
            <person name="Roach M.J."/>
            <person name="Johnson D.L."/>
            <person name="Bohlmann J."/>
            <person name="van Vuuren H.J."/>
            <person name="Jones S.J."/>
            <person name="Pretorius I.S."/>
            <person name="Schmidt S.A."/>
            <person name="Borneman A.R."/>
        </authorList>
    </citation>
    <scope>NUCLEOTIDE SEQUENCE [LARGE SCALE GENOMIC DNA]</scope>
    <source>
        <strain evidence="5">cv. Chardonnay</strain>
        <tissue evidence="4">Leaf</tissue>
    </source>
</reference>
<dbReference type="InterPro" id="IPR002347">
    <property type="entry name" value="SDR_fam"/>
</dbReference>
<dbReference type="Pfam" id="PF00106">
    <property type="entry name" value="adh_short"/>
    <property type="match status" value="1"/>
</dbReference>
<keyword evidence="2" id="KW-0521">NADP</keyword>
<dbReference type="GO" id="GO:0016491">
    <property type="term" value="F:oxidoreductase activity"/>
    <property type="evidence" value="ECO:0007669"/>
    <property type="project" value="UniProtKB-KW"/>
</dbReference>
<comment type="caution">
    <text evidence="4">The sequence shown here is derived from an EMBL/GenBank/DDBJ whole genome shotgun (WGS) entry which is preliminary data.</text>
</comment>
<accession>A0A438KGN3</accession>
<gene>
    <name evidence="4" type="primary">SALR_7</name>
    <name evidence="4" type="ORF">CK203_004691</name>
</gene>
<organism evidence="4 5">
    <name type="scientific">Vitis vinifera</name>
    <name type="common">Grape</name>
    <dbReference type="NCBI Taxonomy" id="29760"/>
    <lineage>
        <taxon>Eukaryota</taxon>
        <taxon>Viridiplantae</taxon>
        <taxon>Streptophyta</taxon>
        <taxon>Embryophyta</taxon>
        <taxon>Tracheophyta</taxon>
        <taxon>Spermatophyta</taxon>
        <taxon>Magnoliopsida</taxon>
        <taxon>eudicotyledons</taxon>
        <taxon>Gunneridae</taxon>
        <taxon>Pentapetalae</taxon>
        <taxon>rosids</taxon>
        <taxon>Vitales</taxon>
        <taxon>Vitaceae</taxon>
        <taxon>Viteae</taxon>
        <taxon>Vitis</taxon>
    </lineage>
</organism>
<dbReference type="Proteomes" id="UP000288805">
    <property type="component" value="Unassembled WGS sequence"/>
</dbReference>
<evidence type="ECO:0000256" key="3">
    <source>
        <dbReference type="ARBA" id="ARBA00023002"/>
    </source>
</evidence>
<dbReference type="PANTHER" id="PTHR43490:SF117">
    <property type="entry name" value="SHORT-CHAIN DEHYDROGENASE_REDUCTASE"/>
    <property type="match status" value="1"/>
</dbReference>